<evidence type="ECO:0000256" key="8">
    <source>
        <dbReference type="ARBA" id="ARBA00023012"/>
    </source>
</evidence>
<dbReference type="PROSITE" id="PS50113">
    <property type="entry name" value="PAC"/>
    <property type="match status" value="1"/>
</dbReference>
<feature type="coiled-coil region" evidence="10">
    <location>
        <begin position="406"/>
        <end position="433"/>
    </location>
</feature>
<dbReference type="InterPro" id="IPR036890">
    <property type="entry name" value="HATPase_C_sf"/>
</dbReference>
<dbReference type="RefSeq" id="WP_058184379.1">
    <property type="nucleotide sequence ID" value="NZ_LMTZ01000135.1"/>
</dbReference>
<dbReference type="OrthoDB" id="9773246at2"/>
<accession>A0A0V7ZGS8</accession>
<dbReference type="PROSITE" id="PS50112">
    <property type="entry name" value="PAS"/>
    <property type="match status" value="1"/>
</dbReference>
<keyword evidence="9" id="KW-0472">Membrane</keyword>
<dbReference type="InterPro" id="IPR005467">
    <property type="entry name" value="His_kinase_dom"/>
</dbReference>
<evidence type="ECO:0000313" key="15">
    <source>
        <dbReference type="EMBL" id="KST63647.1"/>
    </source>
</evidence>
<keyword evidence="10" id="KW-0175">Coiled coil</keyword>
<dbReference type="SUPFAM" id="SSF47384">
    <property type="entry name" value="Homodimeric domain of signal transducing histidine kinase"/>
    <property type="match status" value="1"/>
</dbReference>
<feature type="transmembrane region" description="Helical" evidence="9">
    <location>
        <begin position="222"/>
        <end position="244"/>
    </location>
</feature>
<comment type="caution">
    <text evidence="15">The sequence shown here is derived from an EMBL/GenBank/DDBJ whole genome shotgun (WGS) entry which is preliminary data.</text>
</comment>
<dbReference type="GO" id="GO:0016020">
    <property type="term" value="C:membrane"/>
    <property type="evidence" value="ECO:0007669"/>
    <property type="project" value="UniProtKB-UniRule"/>
</dbReference>
<feature type="domain" description="PAC" evidence="13">
    <location>
        <begin position="341"/>
        <end position="397"/>
    </location>
</feature>
<feature type="transmembrane region" description="Helical" evidence="9">
    <location>
        <begin position="112"/>
        <end position="132"/>
    </location>
</feature>
<evidence type="ECO:0000256" key="3">
    <source>
        <dbReference type="ARBA" id="ARBA00022553"/>
    </source>
</evidence>
<organism evidence="15 16">
    <name type="scientific">Mastigocoleus testarum BC008</name>
    <dbReference type="NCBI Taxonomy" id="371196"/>
    <lineage>
        <taxon>Bacteria</taxon>
        <taxon>Bacillati</taxon>
        <taxon>Cyanobacteriota</taxon>
        <taxon>Cyanophyceae</taxon>
        <taxon>Nostocales</taxon>
        <taxon>Hapalosiphonaceae</taxon>
        <taxon>Mastigocoleus</taxon>
    </lineage>
</organism>
<dbReference type="AlphaFoldDB" id="A0A0V7ZGS8"/>
<evidence type="ECO:0000259" key="14">
    <source>
        <dbReference type="PROSITE" id="PS50924"/>
    </source>
</evidence>
<dbReference type="PANTHER" id="PTHR43065">
    <property type="entry name" value="SENSOR HISTIDINE KINASE"/>
    <property type="match status" value="1"/>
</dbReference>
<dbReference type="Gene3D" id="3.30.565.10">
    <property type="entry name" value="Histidine kinase-like ATPase, C-terminal domain"/>
    <property type="match status" value="1"/>
</dbReference>
<keyword evidence="3" id="KW-0597">Phosphoprotein</keyword>
<dbReference type="Proteomes" id="UP000053372">
    <property type="component" value="Unassembled WGS sequence"/>
</dbReference>
<keyword evidence="5" id="KW-0547">Nucleotide-binding</keyword>
<keyword evidence="6" id="KW-0418">Kinase</keyword>
<gene>
    <name evidence="15" type="ORF">BC008_14395</name>
</gene>
<feature type="transmembrane region" description="Helical" evidence="9">
    <location>
        <begin position="179"/>
        <end position="202"/>
    </location>
</feature>
<evidence type="ECO:0000256" key="1">
    <source>
        <dbReference type="ARBA" id="ARBA00000085"/>
    </source>
</evidence>
<evidence type="ECO:0000259" key="11">
    <source>
        <dbReference type="PROSITE" id="PS50109"/>
    </source>
</evidence>
<dbReference type="EMBL" id="LMTZ01000135">
    <property type="protein sequence ID" value="KST63647.1"/>
    <property type="molecule type" value="Genomic_DNA"/>
</dbReference>
<dbReference type="Pfam" id="PF03707">
    <property type="entry name" value="MHYT"/>
    <property type="match status" value="3"/>
</dbReference>
<keyword evidence="4" id="KW-0808">Transferase</keyword>
<feature type="domain" description="MHYT" evidence="14">
    <location>
        <begin position="9"/>
        <end position="203"/>
    </location>
</feature>
<keyword evidence="8" id="KW-0902">Two-component regulatory system</keyword>
<evidence type="ECO:0000259" key="12">
    <source>
        <dbReference type="PROSITE" id="PS50112"/>
    </source>
</evidence>
<dbReference type="PRINTS" id="PR00344">
    <property type="entry name" value="BCTRLSENSOR"/>
</dbReference>
<keyword evidence="9" id="KW-0812">Transmembrane</keyword>
<dbReference type="CDD" id="cd00130">
    <property type="entry name" value="PAS"/>
    <property type="match status" value="1"/>
</dbReference>
<keyword evidence="9" id="KW-1133">Transmembrane helix</keyword>
<dbReference type="Gene3D" id="3.30.450.20">
    <property type="entry name" value="PAS domain"/>
    <property type="match status" value="1"/>
</dbReference>
<dbReference type="SMART" id="SM00387">
    <property type="entry name" value="HATPase_c"/>
    <property type="match status" value="1"/>
</dbReference>
<evidence type="ECO:0000256" key="2">
    <source>
        <dbReference type="ARBA" id="ARBA00012438"/>
    </source>
</evidence>
<feature type="transmembrane region" description="Helical" evidence="9">
    <location>
        <begin position="79"/>
        <end position="100"/>
    </location>
</feature>
<dbReference type="CDD" id="cd00082">
    <property type="entry name" value="HisKA"/>
    <property type="match status" value="1"/>
</dbReference>
<evidence type="ECO:0000313" key="16">
    <source>
        <dbReference type="Proteomes" id="UP000053372"/>
    </source>
</evidence>
<dbReference type="GO" id="GO:0005524">
    <property type="term" value="F:ATP binding"/>
    <property type="evidence" value="ECO:0007669"/>
    <property type="project" value="UniProtKB-KW"/>
</dbReference>
<evidence type="ECO:0000256" key="9">
    <source>
        <dbReference type="PROSITE-ProRule" id="PRU00244"/>
    </source>
</evidence>
<dbReference type="SUPFAM" id="SSF55785">
    <property type="entry name" value="PYP-like sensor domain (PAS domain)"/>
    <property type="match status" value="1"/>
</dbReference>
<dbReference type="InterPro" id="IPR003661">
    <property type="entry name" value="HisK_dim/P_dom"/>
</dbReference>
<keyword evidence="7" id="KW-0067">ATP-binding</keyword>
<dbReference type="InterPro" id="IPR005330">
    <property type="entry name" value="MHYT_dom"/>
</dbReference>
<evidence type="ECO:0000259" key="13">
    <source>
        <dbReference type="PROSITE" id="PS50113"/>
    </source>
</evidence>
<dbReference type="InterPro" id="IPR004358">
    <property type="entry name" value="Sig_transdc_His_kin-like_C"/>
</dbReference>
<name>A0A0V7ZGS8_9CYAN</name>
<evidence type="ECO:0000256" key="5">
    <source>
        <dbReference type="ARBA" id="ARBA00022741"/>
    </source>
</evidence>
<dbReference type="InterPro" id="IPR035965">
    <property type="entry name" value="PAS-like_dom_sf"/>
</dbReference>
<dbReference type="InterPro" id="IPR000700">
    <property type="entry name" value="PAS-assoc_C"/>
</dbReference>
<feature type="transmembrane region" description="Helical" evidence="9">
    <location>
        <begin position="12"/>
        <end position="33"/>
    </location>
</feature>
<reference evidence="15 16" key="1">
    <citation type="journal article" date="2015" name="Genome Announc.">
        <title>Draft Genome of the Euendolithic (true boring) Cyanobacterium Mastigocoleus testarum strain BC008.</title>
        <authorList>
            <person name="Guida B.S."/>
            <person name="Garcia-Pichel F."/>
        </authorList>
    </citation>
    <scope>NUCLEOTIDE SEQUENCE [LARGE SCALE GENOMIC DNA]</scope>
    <source>
        <strain evidence="15 16">BC008</strain>
    </source>
</reference>
<dbReference type="PROSITE" id="PS50924">
    <property type="entry name" value="MHYT"/>
    <property type="match status" value="1"/>
</dbReference>
<dbReference type="GO" id="GO:0000155">
    <property type="term" value="F:phosphorelay sensor kinase activity"/>
    <property type="evidence" value="ECO:0007669"/>
    <property type="project" value="InterPro"/>
</dbReference>
<dbReference type="InterPro" id="IPR003594">
    <property type="entry name" value="HATPase_dom"/>
</dbReference>
<dbReference type="PROSITE" id="PS50109">
    <property type="entry name" value="HIS_KIN"/>
    <property type="match status" value="1"/>
</dbReference>
<feature type="transmembrane region" description="Helical" evidence="9">
    <location>
        <begin position="144"/>
        <end position="167"/>
    </location>
</feature>
<dbReference type="Pfam" id="PF02518">
    <property type="entry name" value="HATPase_c"/>
    <property type="match status" value="1"/>
</dbReference>
<evidence type="ECO:0000256" key="7">
    <source>
        <dbReference type="ARBA" id="ARBA00022840"/>
    </source>
</evidence>
<protein>
    <recommendedName>
        <fullName evidence="2">histidine kinase</fullName>
        <ecNumber evidence="2">2.7.13.3</ecNumber>
    </recommendedName>
</protein>
<proteinExistence type="predicted"/>
<dbReference type="SUPFAM" id="SSF55874">
    <property type="entry name" value="ATPase domain of HSP90 chaperone/DNA topoisomerase II/histidine kinase"/>
    <property type="match status" value="1"/>
</dbReference>
<evidence type="ECO:0000256" key="10">
    <source>
        <dbReference type="SAM" id="Coils"/>
    </source>
</evidence>
<dbReference type="EC" id="2.7.13.3" evidence="2"/>
<dbReference type="InterPro" id="IPR036097">
    <property type="entry name" value="HisK_dim/P_sf"/>
</dbReference>
<dbReference type="PANTHER" id="PTHR43065:SF10">
    <property type="entry name" value="PEROXIDE STRESS-ACTIVATED HISTIDINE KINASE MAK3"/>
    <property type="match status" value="1"/>
</dbReference>
<feature type="domain" description="PAS" evidence="12">
    <location>
        <begin position="254"/>
        <end position="296"/>
    </location>
</feature>
<dbReference type="SMART" id="SM00091">
    <property type="entry name" value="PAS"/>
    <property type="match status" value="1"/>
</dbReference>
<sequence length="720" mass="80678">MNYHLIDSYNLYLVTISVVIAILASYTVLKLAGRIAVAKGWLRRCWLVGGAVGMGSGIWSMHFIGMLAFKAPVPIDYDFVLVLISTLPAIFASGLVLFIVSNPTIGSLELIGGSLCMGGGITTTHYLGMAAMQTPAIMHYDLTLVLISVFIAFLVSSIALFLTFQLRSESIPKRRLKQVFAAIIMGFAIASMHYTGMLALSFQASSDVALSTFLLTTKDANLLATGVTIGTLIILGLALLTTLFDRQLSAKEESHQQLKTILEGIKVGVLVVGSDSKIYMSNQAVCDLLGKTEIELRNLWETFCQNYHIQELETFNLSKIQTLSKYDWALHEVFCAIVSSQTVDNAVMSLTRTELEKQNWLLVNIVPQLNSDSKIEKVVCTFSDITNLKHKEEALRASEAKNRVLAEVATAQAQELENTLNKLKLTQTQLIQQEKMSSLGQMVAGIAHEVNNPISVIYGNLTHAKKYTKDLVELLHIYQNEYPQGSPKIQAKLEEVEFDYIIEDLNKLFTSMKFGSDRMRKIVLSLRNFSRLDEATMKKVDIHEGLDNTLLLLAHRLKPEYNLPQIIIYKHYGELPRINCYAGQLNQVFKNILDNAIDALRDSFEFYDWTIAEKKYFAPDKNNFLNGYTEQLFNLPSIYIYTKLIDKSRIIIDIANNGPSIPESIRLRIFDPFFTTKPVGRGTGLGLSISYQIIHKHSGILECISQPGWGTKFRIELPII</sequence>
<keyword evidence="16" id="KW-1185">Reference proteome</keyword>
<dbReference type="Gene3D" id="1.10.287.130">
    <property type="match status" value="1"/>
</dbReference>
<dbReference type="InterPro" id="IPR000014">
    <property type="entry name" value="PAS"/>
</dbReference>
<feature type="transmembrane region" description="Helical" evidence="9">
    <location>
        <begin position="45"/>
        <end position="67"/>
    </location>
</feature>
<comment type="catalytic activity">
    <reaction evidence="1">
        <text>ATP + protein L-histidine = ADP + protein N-phospho-L-histidine.</text>
        <dbReference type="EC" id="2.7.13.3"/>
    </reaction>
</comment>
<evidence type="ECO:0000256" key="6">
    <source>
        <dbReference type="ARBA" id="ARBA00022777"/>
    </source>
</evidence>
<feature type="domain" description="Histidine kinase" evidence="11">
    <location>
        <begin position="445"/>
        <end position="720"/>
    </location>
</feature>
<evidence type="ECO:0000256" key="4">
    <source>
        <dbReference type="ARBA" id="ARBA00022679"/>
    </source>
</evidence>